<dbReference type="SUPFAM" id="SSF101447">
    <property type="entry name" value="Formin homology 2 domain (FH2 domain)"/>
    <property type="match status" value="1"/>
</dbReference>
<dbReference type="InterPro" id="IPR010473">
    <property type="entry name" value="GTPase-bd"/>
</dbReference>
<dbReference type="Pfam" id="PF06371">
    <property type="entry name" value="Drf_GBD"/>
    <property type="match status" value="1"/>
</dbReference>
<feature type="coiled-coil region" evidence="1">
    <location>
        <begin position="880"/>
        <end position="907"/>
    </location>
</feature>
<dbReference type="InterPro" id="IPR051412">
    <property type="entry name" value="Formin_Homology_Diaphanous_sf"/>
</dbReference>
<feature type="region of interest" description="Disordered" evidence="2">
    <location>
        <begin position="1"/>
        <end position="28"/>
    </location>
</feature>
<feature type="domain" description="FH2" evidence="5">
    <location>
        <begin position="599"/>
        <end position="998"/>
    </location>
</feature>
<name>A0AAJ7SIC2_9ACAR</name>
<dbReference type="Gene3D" id="1.20.58.630">
    <property type="match status" value="1"/>
</dbReference>
<dbReference type="AlphaFoldDB" id="A0AAJ7SIC2"/>
<dbReference type="InterPro" id="IPR014767">
    <property type="entry name" value="DAD_dom"/>
</dbReference>
<dbReference type="GO" id="GO:0005884">
    <property type="term" value="C:actin filament"/>
    <property type="evidence" value="ECO:0007669"/>
    <property type="project" value="TreeGrafter"/>
</dbReference>
<evidence type="ECO:0000259" key="4">
    <source>
        <dbReference type="PROSITE" id="PS51232"/>
    </source>
</evidence>
<evidence type="ECO:0000256" key="1">
    <source>
        <dbReference type="SAM" id="Coils"/>
    </source>
</evidence>
<dbReference type="SMART" id="SM01139">
    <property type="entry name" value="Drf_FH3"/>
    <property type="match status" value="1"/>
</dbReference>
<proteinExistence type="predicted"/>
<protein>
    <submittedName>
        <fullName evidence="7">Protein diaphanous homolog 2</fullName>
    </submittedName>
</protein>
<accession>A0AAJ7SIC2</accession>
<dbReference type="CTD" id="35340"/>
<dbReference type="PANTHER" id="PTHR45691">
    <property type="entry name" value="PROTEIN DIAPHANOUS"/>
    <property type="match status" value="1"/>
</dbReference>
<dbReference type="SMART" id="SM01140">
    <property type="entry name" value="Drf_GBD"/>
    <property type="match status" value="1"/>
</dbReference>
<evidence type="ECO:0000256" key="2">
    <source>
        <dbReference type="SAM" id="MobiDB-lite"/>
    </source>
</evidence>
<keyword evidence="1" id="KW-0175">Coiled coil</keyword>
<feature type="region of interest" description="Disordered" evidence="2">
    <location>
        <begin position="652"/>
        <end position="674"/>
    </location>
</feature>
<sequence>MTQFDMFGTKKSKKGGGGNLNSTKAPLSLQGSIPSIGSQDDVNGNSVLTTQQMLDSLDDSEIDRLFREMMVDMNVQQMDKVLQKSIQEKRMMLYMRETTDTTRGKLETPAMFVQCLRSDANSEKLLKNCESLRIALTSKTVSWVKEFIDKGGIDVLLNLLKKVKPNKKLNEKIELELIKCFRAALNIGHGVKHVQAHQTALQVVCSSLRPDRASVMLEAAKVIAPICLIDGGHASVLKALTLAAEQDGTERFRAIVQGLETDNDQLKTACMQIVNGILDVDDYDFRVHLRNEFMRSGMLRIYEKLQTEEELSKEFGCQFDVFKNALEDDFDELTQKLETISQDFYDLTECFEMIKASITNTPAQSALLSILQHMLLIREDAQIRAAYYKLIEGCIAQITLHRNGVDPDFAYTQKFNIQVDEIVERIKGHSSMEDINVDALQNRLEEALTQKQEMEAKLANYEAKLGQIGTQGSPTKALNVPAGLLIGQGLKPPSGSGVPPPPPPPMPPSPMPRMGVPAPPPMPGSGVPPPPPPPMPGMGIPLAPPMPGVRGPPPPPPMPAYLTGMGGPPPPPPPPGMMMAPPGMPSAAASLALPFGMKPKKQFEVHGTLKRANWKKVNPTQVTANSFWVKVDEGKLATDSLVEQLTSKFATQPPKKELKKEDTAGHNGHSKKSAKELKVIDAKAAQNLMIMQGSLKMSADDIKTCLLEVDEKRLDENMLNQLIKYMPTQDSLNKLANLKEDYSELHDAEQFALSLGSIKRLHPRLNSIAFKLRFQEMVGDIKPMVVGATAACEEVKSSRKFAKVLEIVLLCGNILNTGTRNAQSIGFDISFLPSLGNTKTVDQKSTLIHFLAEFIEKNDPDTLAFGDELSYAERASKVNVEQVEKNLNTMKRSLEDLKTDLKNFRAQGENDRFGEIMHPFYEQAQQTYEVLRGMFTKMVKLYESLAEYYAFDMKKYTLEEFFTDISTFIKQFDMAYAENQRSRELEEKRRLEKQKREKADQDRRERQEARRKLLTVTGDQEGVMDNLLEALSSGTIFNNNNKARRKQARSTNPAVKAQLMRTRSRNAIAMDTMKSFDMS</sequence>
<dbReference type="Gene3D" id="1.25.10.10">
    <property type="entry name" value="Leucine-rich Repeat Variant"/>
    <property type="match status" value="1"/>
</dbReference>
<dbReference type="PANTHER" id="PTHR45691:SF6">
    <property type="entry name" value="PROTEIN DIAPHANOUS"/>
    <property type="match status" value="1"/>
</dbReference>
<reference evidence="7" key="1">
    <citation type="submission" date="2025-08" db="UniProtKB">
        <authorList>
            <consortium name="RefSeq"/>
        </authorList>
    </citation>
    <scope>IDENTIFICATION</scope>
</reference>
<evidence type="ECO:0000313" key="6">
    <source>
        <dbReference type="Proteomes" id="UP000694867"/>
    </source>
</evidence>
<dbReference type="Pfam" id="PF02181">
    <property type="entry name" value="FH2"/>
    <property type="match status" value="1"/>
</dbReference>
<dbReference type="Proteomes" id="UP000694867">
    <property type="component" value="Unplaced"/>
</dbReference>
<dbReference type="Gene3D" id="1.20.58.2220">
    <property type="entry name" value="Formin, FH2 domain"/>
    <property type="match status" value="1"/>
</dbReference>
<evidence type="ECO:0000259" key="3">
    <source>
        <dbReference type="PROSITE" id="PS51231"/>
    </source>
</evidence>
<evidence type="ECO:0000313" key="7">
    <source>
        <dbReference type="RefSeq" id="XP_028968605.1"/>
    </source>
</evidence>
<gene>
    <name evidence="7" type="primary">LOC100904873</name>
</gene>
<dbReference type="Gene3D" id="1.10.238.150">
    <property type="entry name" value="Formin, FH3 diaphanous domain"/>
    <property type="match status" value="1"/>
</dbReference>
<dbReference type="RefSeq" id="XP_028968605.1">
    <property type="nucleotide sequence ID" value="XM_029112772.1"/>
</dbReference>
<dbReference type="PROSITE" id="PS51444">
    <property type="entry name" value="FH2"/>
    <property type="match status" value="1"/>
</dbReference>
<dbReference type="InterPro" id="IPR011989">
    <property type="entry name" value="ARM-like"/>
</dbReference>
<feature type="domain" description="GBD/FH3" evidence="4">
    <location>
        <begin position="54"/>
        <end position="406"/>
    </location>
</feature>
<dbReference type="PROSITE" id="PS51231">
    <property type="entry name" value="DAD"/>
    <property type="match status" value="1"/>
</dbReference>
<dbReference type="SUPFAM" id="SSF48371">
    <property type="entry name" value="ARM repeat"/>
    <property type="match status" value="1"/>
</dbReference>
<organism evidence="6 7">
    <name type="scientific">Galendromus occidentalis</name>
    <name type="common">western predatory mite</name>
    <dbReference type="NCBI Taxonomy" id="34638"/>
    <lineage>
        <taxon>Eukaryota</taxon>
        <taxon>Metazoa</taxon>
        <taxon>Ecdysozoa</taxon>
        <taxon>Arthropoda</taxon>
        <taxon>Chelicerata</taxon>
        <taxon>Arachnida</taxon>
        <taxon>Acari</taxon>
        <taxon>Parasitiformes</taxon>
        <taxon>Mesostigmata</taxon>
        <taxon>Gamasina</taxon>
        <taxon>Phytoseioidea</taxon>
        <taxon>Phytoseiidae</taxon>
        <taxon>Typhlodrominae</taxon>
        <taxon>Galendromus</taxon>
    </lineage>
</organism>
<feature type="compositionally biased region" description="Pro residues" evidence="2">
    <location>
        <begin position="498"/>
        <end position="536"/>
    </location>
</feature>
<dbReference type="InterPro" id="IPR010472">
    <property type="entry name" value="FH3_dom"/>
</dbReference>
<dbReference type="InterPro" id="IPR016024">
    <property type="entry name" value="ARM-type_fold"/>
</dbReference>
<feature type="coiled-coil region" evidence="1">
    <location>
        <begin position="437"/>
        <end position="471"/>
    </location>
</feature>
<keyword evidence="6" id="KW-1185">Reference proteome</keyword>
<feature type="compositionally biased region" description="Basic and acidic residues" evidence="2">
    <location>
        <begin position="654"/>
        <end position="664"/>
    </location>
</feature>
<dbReference type="GO" id="GO:0003779">
    <property type="term" value="F:actin binding"/>
    <property type="evidence" value="ECO:0007669"/>
    <property type="project" value="InterPro"/>
</dbReference>
<dbReference type="InterPro" id="IPR015425">
    <property type="entry name" value="FH2_Formin"/>
</dbReference>
<dbReference type="GeneID" id="100904873"/>
<evidence type="ECO:0000259" key="5">
    <source>
        <dbReference type="PROSITE" id="PS51444"/>
    </source>
</evidence>
<feature type="region of interest" description="Disordered" evidence="2">
    <location>
        <begin position="489"/>
        <end position="536"/>
    </location>
</feature>
<dbReference type="Pfam" id="PF06367">
    <property type="entry name" value="Drf_FH3"/>
    <property type="match status" value="1"/>
</dbReference>
<dbReference type="KEGG" id="goe:100904873"/>
<dbReference type="PROSITE" id="PS51232">
    <property type="entry name" value="GBD_FH3"/>
    <property type="match status" value="1"/>
</dbReference>
<feature type="region of interest" description="Disordered" evidence="2">
    <location>
        <begin position="987"/>
        <end position="1011"/>
    </location>
</feature>
<dbReference type="InterPro" id="IPR014768">
    <property type="entry name" value="GBD/FH3_dom"/>
</dbReference>
<feature type="domain" description="DAD" evidence="3">
    <location>
        <begin position="1019"/>
        <end position="1049"/>
    </location>
</feature>
<dbReference type="Gene3D" id="6.10.30.30">
    <property type="match status" value="1"/>
</dbReference>
<dbReference type="SMART" id="SM00498">
    <property type="entry name" value="FH2"/>
    <property type="match status" value="1"/>
</dbReference>
<dbReference type="GO" id="GO:0030041">
    <property type="term" value="P:actin filament polymerization"/>
    <property type="evidence" value="ECO:0007669"/>
    <property type="project" value="TreeGrafter"/>
</dbReference>
<dbReference type="GO" id="GO:0031267">
    <property type="term" value="F:small GTPase binding"/>
    <property type="evidence" value="ECO:0007669"/>
    <property type="project" value="InterPro"/>
</dbReference>
<dbReference type="InterPro" id="IPR042201">
    <property type="entry name" value="FH2_Formin_sf"/>
</dbReference>